<sequence length="510" mass="57552">MQTARFYCHLVWGVWCFLQVTAKDYVQLSHDGPAILGATITFRADLYTEDNVRPRGTYKYKWTDNSLMNHEYETESTLNTTTFWNVSYPRESNAPGMYMVDVEVSYRTWGIIWTFDTSARIEFEITEYLNGNVTAKQTNKTIAGDYISSVNETKLMIDIRKGDYDFIIQKATAISTYWFIDCKYYGQTNDFVFAYNFTSPGMTHEIGALVIASYNPQTTTTVLPPTTTTAPINVTTVSPNAITTNPNDTRITVPLTTTMLPTTMLPTTVASADPSIKPATAAPPIAVSTIDAANIYLPYICSNTSLIPPDPNKTYGYFYKKIHVRAPVTNISVEGTNWIQPWDMLSLNVTCKGSGPFSKCLQFHHGKYNVTGNETCNNAEQLRSCSFSILHYFLEPSVYTILIILNNEVNKQVYPLTINIYKVTTKPQLSVIVVPVSCSLVAVVLIVFGVAYYIQSRARFTVEVADFDFGQSNPEMEYKTFTERLRDSFNNTVRPGSERLNIRYYGSMNH</sequence>
<organism evidence="3 4">
    <name type="scientific">Lasius platythorax</name>
    <dbReference type="NCBI Taxonomy" id="488582"/>
    <lineage>
        <taxon>Eukaryota</taxon>
        <taxon>Metazoa</taxon>
        <taxon>Ecdysozoa</taxon>
        <taxon>Arthropoda</taxon>
        <taxon>Hexapoda</taxon>
        <taxon>Insecta</taxon>
        <taxon>Pterygota</taxon>
        <taxon>Neoptera</taxon>
        <taxon>Endopterygota</taxon>
        <taxon>Hymenoptera</taxon>
        <taxon>Apocrita</taxon>
        <taxon>Aculeata</taxon>
        <taxon>Formicoidea</taxon>
        <taxon>Formicidae</taxon>
        <taxon>Formicinae</taxon>
        <taxon>Lasius</taxon>
        <taxon>Lasius</taxon>
    </lineage>
</organism>
<keyword evidence="1" id="KW-0812">Transmembrane</keyword>
<evidence type="ECO:0000313" key="3">
    <source>
        <dbReference type="EMBL" id="CAL1687059.1"/>
    </source>
</evidence>
<keyword evidence="4" id="KW-1185">Reference proteome</keyword>
<dbReference type="EMBL" id="OZ034830">
    <property type="protein sequence ID" value="CAL1687059.1"/>
    <property type="molecule type" value="Genomic_DNA"/>
</dbReference>
<feature type="transmembrane region" description="Helical" evidence="1">
    <location>
        <begin position="429"/>
        <end position="454"/>
    </location>
</feature>
<dbReference type="InterPro" id="IPR045219">
    <property type="entry name" value="PKAT"/>
</dbReference>
<keyword evidence="1" id="KW-0472">Membrane</keyword>
<reference evidence="3" key="1">
    <citation type="submission" date="2024-04" db="EMBL/GenBank/DDBJ databases">
        <authorList>
            <consortium name="Molecular Ecology Group"/>
        </authorList>
    </citation>
    <scope>NUCLEOTIDE SEQUENCE</scope>
</reference>
<accession>A0AAV2P4X8</accession>
<evidence type="ECO:0000256" key="2">
    <source>
        <dbReference type="SAM" id="SignalP"/>
    </source>
</evidence>
<feature type="chain" id="PRO_5043517046" evidence="2">
    <location>
        <begin position="23"/>
        <end position="510"/>
    </location>
</feature>
<feature type="signal peptide" evidence="2">
    <location>
        <begin position="1"/>
        <end position="22"/>
    </location>
</feature>
<gene>
    <name evidence="3" type="ORF">LPLAT_LOCUS12334</name>
</gene>
<evidence type="ECO:0000256" key="1">
    <source>
        <dbReference type="SAM" id="Phobius"/>
    </source>
</evidence>
<name>A0AAV2P4X8_9HYME</name>
<dbReference type="GO" id="GO:0005886">
    <property type="term" value="C:plasma membrane"/>
    <property type="evidence" value="ECO:0007669"/>
    <property type="project" value="TreeGrafter"/>
</dbReference>
<dbReference type="Proteomes" id="UP001497644">
    <property type="component" value="Chromosome 7"/>
</dbReference>
<dbReference type="PANTHER" id="PTHR11861:SF8">
    <property type="entry name" value="PKD DOMAIN-CONTAINING PROTEIN"/>
    <property type="match status" value="1"/>
</dbReference>
<keyword evidence="1" id="KW-1133">Transmembrane helix</keyword>
<evidence type="ECO:0000313" key="4">
    <source>
        <dbReference type="Proteomes" id="UP001497644"/>
    </source>
</evidence>
<dbReference type="AlphaFoldDB" id="A0AAV2P4X8"/>
<keyword evidence="2" id="KW-0732">Signal</keyword>
<dbReference type="PANTHER" id="PTHR11861">
    <property type="entry name" value="MELANOCYTE PROTEIN PMEL 17-RELATED"/>
    <property type="match status" value="1"/>
</dbReference>
<proteinExistence type="predicted"/>
<protein>
    <submittedName>
        <fullName evidence="3">Uncharacterized protein</fullName>
    </submittedName>
</protein>